<organism evidence="4 5">
    <name type="scientific">Vibrio mediterranei</name>
    <dbReference type="NCBI Taxonomy" id="689"/>
    <lineage>
        <taxon>Bacteria</taxon>
        <taxon>Pseudomonadati</taxon>
        <taxon>Pseudomonadota</taxon>
        <taxon>Gammaproteobacteria</taxon>
        <taxon>Vibrionales</taxon>
        <taxon>Vibrionaceae</taxon>
        <taxon>Vibrio</taxon>
    </lineage>
</organism>
<dbReference type="Pfam" id="PF02583">
    <property type="entry name" value="Trns_repr_metal"/>
    <property type="match status" value="1"/>
</dbReference>
<keyword evidence="5" id="KW-1185">Reference proteome</keyword>
<dbReference type="Gene3D" id="1.20.58.1000">
    <property type="entry name" value="Metal-sensitive repressor, helix protomer"/>
    <property type="match status" value="1"/>
</dbReference>
<dbReference type="NCBIfam" id="NF011613">
    <property type="entry name" value="PRK15039.1"/>
    <property type="match status" value="1"/>
</dbReference>
<dbReference type="PANTHER" id="PTHR33677">
    <property type="entry name" value="TRANSCRIPTIONAL REPRESSOR FRMR-RELATED"/>
    <property type="match status" value="1"/>
</dbReference>
<reference evidence="4 5" key="1">
    <citation type="submission" date="2018-03" db="EMBL/GenBank/DDBJ databases">
        <title>Genetic Diversity and Phenotypic Plasticity of AHL Mediated Quorum Sensing in Environmental Strains of Vibrio mediterranei.</title>
        <authorList>
            <person name="Lantoine F."/>
            <person name="Vouve F."/>
        </authorList>
    </citation>
    <scope>NUCLEOTIDE SEQUENCE [LARGE SCALE GENOMIC DNA]</scope>
    <source>
        <strain evidence="4 5">17LN0615E</strain>
    </source>
</reference>
<proteinExistence type="inferred from homology"/>
<dbReference type="InterPro" id="IPR038390">
    <property type="entry name" value="Metal_Tscrpt_repr_sf"/>
</dbReference>
<comment type="caution">
    <text evidence="4">The sequence shown here is derived from an EMBL/GenBank/DDBJ whole genome shotgun (WGS) entry which is preliminary data.</text>
</comment>
<gene>
    <name evidence="4" type="ORF">COR51_25765</name>
</gene>
<evidence type="ECO:0000256" key="1">
    <source>
        <dbReference type="ARBA" id="ARBA00004496"/>
    </source>
</evidence>
<evidence type="ECO:0000256" key="2">
    <source>
        <dbReference type="ARBA" id="ARBA00005260"/>
    </source>
</evidence>
<comment type="subcellular location">
    <subcellularLocation>
        <location evidence="1">Cytoplasm</location>
    </subcellularLocation>
</comment>
<dbReference type="EMBL" id="NWTN01000035">
    <property type="protein sequence ID" value="PRQ64791.1"/>
    <property type="molecule type" value="Genomic_DNA"/>
</dbReference>
<accession>A0ABX5D8Z5</accession>
<dbReference type="Proteomes" id="UP000238163">
    <property type="component" value="Unassembled WGS sequence"/>
</dbReference>
<dbReference type="InterPro" id="IPR003735">
    <property type="entry name" value="Metal_Tscrpt_repr"/>
</dbReference>
<evidence type="ECO:0000256" key="3">
    <source>
        <dbReference type="ARBA" id="ARBA00022490"/>
    </source>
</evidence>
<keyword evidence="3" id="KW-0963">Cytoplasm</keyword>
<evidence type="ECO:0000313" key="5">
    <source>
        <dbReference type="Proteomes" id="UP000238163"/>
    </source>
</evidence>
<dbReference type="RefSeq" id="WP_106009028.1">
    <property type="nucleotide sequence ID" value="NZ_NWTN01000035.1"/>
</dbReference>
<comment type="similarity">
    <text evidence="2">Belongs to the FrmR/RcnR family.</text>
</comment>
<evidence type="ECO:0000313" key="4">
    <source>
        <dbReference type="EMBL" id="PRQ64791.1"/>
    </source>
</evidence>
<protein>
    <submittedName>
        <fullName evidence="4">Transcriptional repressor RcnR</fullName>
    </submittedName>
</protein>
<name>A0ABX5D8Z5_9VIBR</name>
<sequence>MSHTTKDKKKLTARVSKIQGQVNGLKKMLDEEQECQGVLQQISAIRGAVNGLMKEVIKDHLHEHLVLEASKEQRETDMAVVIKVIDSYIK</sequence>
<dbReference type="PANTHER" id="PTHR33677:SF1">
    <property type="entry name" value="TRANSCRIPTIONAL REPRESSOR RCNR"/>
    <property type="match status" value="1"/>
</dbReference>
<dbReference type="CDD" id="cd10153">
    <property type="entry name" value="RcnR-FrmR-like_DUF156"/>
    <property type="match status" value="1"/>
</dbReference>